<accession>A0A2K8QSA9</accession>
<keyword evidence="2" id="KW-1185">Reference proteome</keyword>
<dbReference type="PANTHER" id="PTHR13696">
    <property type="entry name" value="P-LOOP CONTAINING NUCLEOSIDE TRIPHOSPHATE HYDROLASE"/>
    <property type="match status" value="1"/>
</dbReference>
<name>A0A2K8QSA9_9GAMM</name>
<evidence type="ECO:0000313" key="1">
    <source>
        <dbReference type="EMBL" id="ATZ96354.1"/>
    </source>
</evidence>
<organism evidence="1 2">
    <name type="scientific">Dickeya fangzhongdai</name>
    <dbReference type="NCBI Taxonomy" id="1778540"/>
    <lineage>
        <taxon>Bacteria</taxon>
        <taxon>Pseudomonadati</taxon>
        <taxon>Pseudomonadota</taxon>
        <taxon>Gammaproteobacteria</taxon>
        <taxon>Enterobacterales</taxon>
        <taxon>Pectobacteriaceae</taxon>
        <taxon>Dickeya</taxon>
    </lineage>
</organism>
<reference evidence="2" key="1">
    <citation type="journal article" date="2018" name="Genome Announc.">
        <title>Complete genome sequence of a Dickeya fangzhongdai type strain causing bleeding canker of pear tree trunks.</title>
        <authorList>
            <person name="Zhao Y."/>
            <person name="Tian Y."/>
            <person name="Li X."/>
            <person name="Hu B."/>
        </authorList>
    </citation>
    <scope>NUCLEOTIDE SEQUENCE [LARGE SCALE GENOMIC DNA]</scope>
    <source>
        <strain evidence="2">DSM 101947</strain>
    </source>
</reference>
<dbReference type="EMBL" id="CP025003">
    <property type="protein sequence ID" value="ATZ96354.1"/>
    <property type="molecule type" value="Genomic_DNA"/>
</dbReference>
<gene>
    <name evidence="1" type="primary">yhjQ</name>
    <name evidence="1" type="ORF">CVE23_21695</name>
</gene>
<dbReference type="GeneID" id="66566936"/>
<dbReference type="InterPro" id="IPR050678">
    <property type="entry name" value="DNA_Partitioning_ATPase"/>
</dbReference>
<dbReference type="Gene3D" id="3.40.50.300">
    <property type="entry name" value="P-loop containing nucleotide triphosphate hydrolases"/>
    <property type="match status" value="1"/>
</dbReference>
<dbReference type="PANTHER" id="PTHR13696:SF99">
    <property type="entry name" value="COBYRINIC ACID AC-DIAMIDE SYNTHASE"/>
    <property type="match status" value="1"/>
</dbReference>
<dbReference type="OrthoDB" id="5288747at2"/>
<proteinExistence type="predicted"/>
<dbReference type="KEGG" id="ced:LH89_13185"/>
<dbReference type="KEGG" id="dfn:CVE23_21695"/>
<dbReference type="InterPro" id="IPR017746">
    <property type="entry name" value="Cellulose_synthase_operon_BcsQ"/>
</dbReference>
<sequence length="271" mass="29419">MPLVCVCSPKGGVGKTTMAANLAYALARGGSKVLAIDFDVQNALRLHFGVPLGDERGYVAKSDETADWSQSILTTDDNIFVLPYGNVTEDQRLAFEHNLASDPLFLKRGLSTVMNYPGLVIVADFPPGPSPALKAMTDLADLHLMVMMADTASLSLMPYIEDNKLTGQRLNRKKGYYLLLNQTDNRRAISSQVSSFVQQRMPDKLIGSVHRDESVAEANASQRSIFDFSPVSAAAFDIELIGKRVAALLDIRIGNGEVHADFPAYQAVPAS</sequence>
<dbReference type="NCBIfam" id="TIGR03371">
    <property type="entry name" value="cellulose_yhjQ"/>
    <property type="match status" value="1"/>
</dbReference>
<dbReference type="Pfam" id="PF06564">
    <property type="entry name" value="CBP_BcsQ"/>
    <property type="match status" value="1"/>
</dbReference>
<protein>
    <submittedName>
        <fullName evidence="1">Cellulose synthase operon protein YhjQ</fullName>
    </submittedName>
</protein>
<dbReference type="AlphaFoldDB" id="A0A2K8QSA9"/>
<dbReference type="InterPro" id="IPR027417">
    <property type="entry name" value="P-loop_NTPase"/>
</dbReference>
<dbReference type="Proteomes" id="UP000231901">
    <property type="component" value="Chromosome"/>
</dbReference>
<evidence type="ECO:0000313" key="2">
    <source>
        <dbReference type="Proteomes" id="UP000231901"/>
    </source>
</evidence>
<dbReference type="SUPFAM" id="SSF52540">
    <property type="entry name" value="P-loop containing nucleoside triphosphate hydrolases"/>
    <property type="match status" value="1"/>
</dbReference>
<dbReference type="RefSeq" id="WP_038664349.1">
    <property type="nucleotide sequence ID" value="NZ_BMJF01000007.1"/>
</dbReference>